<comment type="caution">
    <text evidence="1">The sequence shown here is derived from an EMBL/GenBank/DDBJ whole genome shotgun (WGS) entry which is preliminary data.</text>
</comment>
<organism evidence="1 4">
    <name type="scientific">Ralstonia flatus</name>
    <dbReference type="NCBI Taxonomy" id="3058601"/>
    <lineage>
        <taxon>Bacteria</taxon>
        <taxon>Pseudomonadati</taxon>
        <taxon>Pseudomonadota</taxon>
        <taxon>Betaproteobacteria</taxon>
        <taxon>Burkholderiales</taxon>
        <taxon>Burkholderiaceae</taxon>
        <taxon>Ralstonia</taxon>
    </lineage>
</organism>
<dbReference type="EMBL" id="CAUDKO010000009">
    <property type="protein sequence ID" value="CAJ0885625.1"/>
    <property type="molecule type" value="Genomic_DNA"/>
</dbReference>
<evidence type="ECO:0000313" key="4">
    <source>
        <dbReference type="Proteomes" id="UP001190491"/>
    </source>
</evidence>
<sequence>MIQGARQRVWPDWTWTRTDRNRKKRKTTDNASSRWLRGSGLARHIRRQKIALNDCQRTMYAFSPVQCDPPPGCYVELTRFPLHGIQCAPRGNRHLRHYQSRLVYDIACETLGVWTPYAVEKQLMGNAFVPSERSRWWEKLRYGRLDLPRALARGDPASKAWLERLARRTNDASRVLSMPLWALSTIGGVTVEAVVSWRGPVSAMGVPIPEFPAHTKQSARRYVDQLFEPIGSPGTTWAGLNVALFCLRLAQARGDLASYALTYEAIASERWRCCMMCAGPAADQCWRQLAMFYGEWFSTLCLRLSTEAELMEAQEDLRAHGLLSELTAISRAEDLRYELVDRLTAGQCLPPTTEESVLIAAHYVV</sequence>
<reference evidence="1 3" key="1">
    <citation type="submission" date="2023-07" db="EMBL/GenBank/DDBJ databases">
        <authorList>
            <person name="Peeters C."/>
        </authorList>
    </citation>
    <scope>NUCLEOTIDE SEQUENCE</scope>
    <source>
        <strain evidence="2 3">LMG 32965</strain>
        <strain evidence="1">R-77567</strain>
    </source>
</reference>
<dbReference type="EMBL" id="CAUDLI010000007">
    <property type="protein sequence ID" value="CAJ0890200.1"/>
    <property type="molecule type" value="Genomic_DNA"/>
</dbReference>
<evidence type="ECO:0000313" key="1">
    <source>
        <dbReference type="EMBL" id="CAJ0885625.1"/>
    </source>
</evidence>
<name>A0AAD2F668_9RALS</name>
<keyword evidence="3" id="KW-1185">Reference proteome</keyword>
<dbReference type="AlphaFoldDB" id="A0AAD2F668"/>
<protein>
    <submittedName>
        <fullName evidence="1">Uncharacterized protein</fullName>
    </submittedName>
</protein>
<gene>
    <name evidence="2" type="ORF">R77564_03438</name>
    <name evidence="1" type="ORF">R77567_03774</name>
</gene>
<evidence type="ECO:0000313" key="3">
    <source>
        <dbReference type="Proteomes" id="UP001189792"/>
    </source>
</evidence>
<accession>A0AAD2F668</accession>
<dbReference type="Proteomes" id="UP001190491">
    <property type="component" value="Unassembled WGS sequence"/>
</dbReference>
<proteinExistence type="predicted"/>
<dbReference type="Proteomes" id="UP001189792">
    <property type="component" value="Unassembled WGS sequence"/>
</dbReference>
<evidence type="ECO:0000313" key="2">
    <source>
        <dbReference type="EMBL" id="CAJ0890200.1"/>
    </source>
</evidence>